<dbReference type="Proteomes" id="UP000230731">
    <property type="component" value="Unassembled WGS sequence"/>
</dbReference>
<protein>
    <recommendedName>
        <fullName evidence="4">DUF5667 domain-containing protein</fullName>
    </recommendedName>
</protein>
<comment type="caution">
    <text evidence="2">The sequence shown here is derived from an EMBL/GenBank/DDBJ whole genome shotgun (WGS) entry which is preliminary data.</text>
</comment>
<evidence type="ECO:0000313" key="3">
    <source>
        <dbReference type="Proteomes" id="UP000230731"/>
    </source>
</evidence>
<evidence type="ECO:0008006" key="4">
    <source>
        <dbReference type="Google" id="ProtNLM"/>
    </source>
</evidence>
<accession>A0A2M6WYZ3</accession>
<sequence>MSKFLLFLIVAALGGLIYFDILEVNVHVPESGGNLAGTANTILRDKATLEKGRTYITDLKRKGELIFIRDKEKRLVLSLLYVKNDAARLKELIADKTSPEGLLPQAELLVNSLNRVRNTAEKAPVEVVASLKDESAAAFATAAEALGNLKEQSAEYEAIREEFNRLTSSLEEQIGTLQLEEPTKETNKAD</sequence>
<proteinExistence type="predicted"/>
<name>A0A2M6WYZ3_9BACT</name>
<evidence type="ECO:0000313" key="2">
    <source>
        <dbReference type="EMBL" id="PIT97985.1"/>
    </source>
</evidence>
<organism evidence="2 3">
    <name type="scientific">Candidatus Andersenbacteria bacterium CG10_big_fil_rev_8_21_14_0_10_54_11</name>
    <dbReference type="NCBI Taxonomy" id="1974485"/>
    <lineage>
        <taxon>Bacteria</taxon>
        <taxon>Candidatus Anderseniibacteriota</taxon>
    </lineage>
</organism>
<reference evidence="3" key="1">
    <citation type="submission" date="2017-09" db="EMBL/GenBank/DDBJ databases">
        <title>Depth-based differentiation of microbial function through sediment-hosted aquifers and enrichment of novel symbionts in the deep terrestrial subsurface.</title>
        <authorList>
            <person name="Probst A.J."/>
            <person name="Ladd B."/>
            <person name="Jarett J.K."/>
            <person name="Geller-Mcgrath D.E."/>
            <person name="Sieber C.M.K."/>
            <person name="Emerson J.B."/>
            <person name="Anantharaman K."/>
            <person name="Thomas B.C."/>
            <person name="Malmstrom R."/>
            <person name="Stieglmeier M."/>
            <person name="Klingl A."/>
            <person name="Woyke T."/>
            <person name="Ryan C.M."/>
            <person name="Banfield J.F."/>
        </authorList>
    </citation>
    <scope>NUCLEOTIDE SEQUENCE [LARGE SCALE GENOMIC DNA]</scope>
</reference>
<gene>
    <name evidence="2" type="ORF">COT71_03080</name>
</gene>
<feature type="coiled-coil region" evidence="1">
    <location>
        <begin position="142"/>
        <end position="169"/>
    </location>
</feature>
<dbReference type="AlphaFoldDB" id="A0A2M6WYZ3"/>
<dbReference type="EMBL" id="PEZP01000038">
    <property type="protein sequence ID" value="PIT97985.1"/>
    <property type="molecule type" value="Genomic_DNA"/>
</dbReference>
<keyword evidence="1" id="KW-0175">Coiled coil</keyword>
<evidence type="ECO:0000256" key="1">
    <source>
        <dbReference type="SAM" id="Coils"/>
    </source>
</evidence>